<evidence type="ECO:0000313" key="8">
    <source>
        <dbReference type="Ensembl" id="ENSXETP00000079627"/>
    </source>
</evidence>
<dbReference type="Bgee" id="ENSXETG00000033433">
    <property type="expression patterns" value="Expressed in testis and 1 other cell type or tissue"/>
</dbReference>
<keyword evidence="4 7" id="KW-0472">Membrane</keyword>
<keyword evidence="2 7" id="KW-0812">Transmembrane</keyword>
<reference evidence="8" key="1">
    <citation type="journal article" date="2010" name="Science">
        <title>The genome of the Western clawed frog Xenopus tropicalis.</title>
        <authorList>
            <person name="Hellsten U."/>
            <person name="Harland R.M."/>
            <person name="Gilchrist M.J."/>
            <person name="Hendrix D."/>
            <person name="Jurka J."/>
            <person name="Kapitonov V."/>
            <person name="Ovcharenko I."/>
            <person name="Putnam N.H."/>
            <person name="Shu S."/>
            <person name="Taher L."/>
            <person name="Blitz I.L."/>
            <person name="Blumberg B."/>
            <person name="Dichmann D.S."/>
            <person name="Dubchak I."/>
            <person name="Amaya E."/>
            <person name="Detter J.C."/>
            <person name="Fletcher R."/>
            <person name="Gerhard D.S."/>
            <person name="Goodstein D."/>
            <person name="Graves T."/>
            <person name="Grigoriev I.V."/>
            <person name="Grimwood J."/>
            <person name="Kawashima T."/>
            <person name="Lindquist E."/>
            <person name="Lucas S.M."/>
            <person name="Mead P.E."/>
            <person name="Mitros T."/>
            <person name="Ogino H."/>
            <person name="Ohta Y."/>
            <person name="Poliakov A.V."/>
            <person name="Pollet N."/>
            <person name="Robert J."/>
            <person name="Salamov A."/>
            <person name="Sater A.K."/>
            <person name="Schmutz J."/>
            <person name="Terry A."/>
            <person name="Vize P.D."/>
            <person name="Warren W.C."/>
            <person name="Wells D."/>
            <person name="Wills A."/>
            <person name="Wilson R.K."/>
            <person name="Zimmerman L.B."/>
            <person name="Zorn A.M."/>
            <person name="Grainger R."/>
            <person name="Grammer T."/>
            <person name="Khokha M.K."/>
            <person name="Richardson P.M."/>
            <person name="Rokhsar D.S."/>
        </authorList>
    </citation>
    <scope>NUCLEOTIDE SEQUENCE [LARGE SCALE GENOMIC DNA]</scope>
    <source>
        <strain evidence="8">Nigerian</strain>
    </source>
</reference>
<dbReference type="GeneTree" id="ENSGT00940000160874"/>
<evidence type="ECO:0000313" key="9">
    <source>
        <dbReference type="Proteomes" id="UP000008143"/>
    </source>
</evidence>
<dbReference type="Proteomes" id="UP000008143">
    <property type="component" value="Chromosome 10"/>
</dbReference>
<reference evidence="10" key="3">
    <citation type="submission" date="2025-04" db="UniProtKB">
        <authorList>
            <consortium name="RefSeq"/>
        </authorList>
    </citation>
    <scope>IDENTIFICATION</scope>
    <source>
        <strain evidence="10">Nigerian</strain>
        <tissue evidence="10">Liver and blood</tissue>
    </source>
</reference>
<accession>A0A6I8RCT8</accession>
<evidence type="ECO:0000256" key="1">
    <source>
        <dbReference type="ARBA" id="ARBA00004141"/>
    </source>
</evidence>
<evidence type="ECO:0000313" key="10">
    <source>
        <dbReference type="RefSeq" id="XP_031750424.1"/>
    </source>
</evidence>
<sequence length="358" mass="40096">MDLKFGQLVQKWFHSSGKRTEGPDEFSSLLPEVDTAPDKKDNEQDYGAFPSDRNSCDDEKRSNLVSEQSLPKAFRGCIKIHDPDVLLLFIKYLMFFTNFVFSILGFALFGFGVWGLVDKQSLISDRIGYLGTDPMLSFVMVGLIVSFLSVSGCLGFIRENIYLLRCFSLGISILMVTQLLSAIIIFAFKDQIIGSVKNSLLVALSRYHDDSDLKFIMDEVQLGMECCGVQSYTDWAVSLYFNCSSPGVYACGVPYSCCIDPFENGTVINSQCGVGAMQMGETMAGSVIFLGGCVPQMILWLQRKFWDIAAVFLLVMVIQLVCVVCAQRMLGEIKFIKKHMEGMNISSLVEQRPRYYIQ</sequence>
<dbReference type="FunFam" id="1.10.1450.10:FF:000063">
    <property type="entry name" value="Tetraspanin"/>
    <property type="match status" value="1"/>
</dbReference>
<evidence type="ECO:0000256" key="3">
    <source>
        <dbReference type="ARBA" id="ARBA00022989"/>
    </source>
</evidence>
<dbReference type="CTD" id="83882"/>
<dbReference type="InterPro" id="IPR018499">
    <property type="entry name" value="Tetraspanin/Peripherin"/>
</dbReference>
<evidence type="ECO:0000256" key="5">
    <source>
        <dbReference type="ARBA" id="ARBA00023180"/>
    </source>
</evidence>
<dbReference type="Xenbase" id="XB-GENE-990323">
    <property type="gene designation" value="tspan10"/>
</dbReference>
<evidence type="ECO:0000313" key="11">
    <source>
        <dbReference type="Xenbase" id="XB-GENE-990323"/>
    </source>
</evidence>
<dbReference type="Gene3D" id="1.10.1450.10">
    <property type="entry name" value="Tetraspanin"/>
    <property type="match status" value="1"/>
</dbReference>
<feature type="transmembrane region" description="Helical" evidence="7">
    <location>
        <begin position="308"/>
        <end position="330"/>
    </location>
</feature>
<dbReference type="AlphaFoldDB" id="A0A6I8RCT8"/>
<proteinExistence type="predicted"/>
<feature type="transmembrane region" description="Helical" evidence="7">
    <location>
        <begin position="92"/>
        <end position="117"/>
    </location>
</feature>
<name>A0A6I8RCT8_XENTR</name>
<organism evidence="8">
    <name type="scientific">Xenopus tropicalis</name>
    <name type="common">Western clawed frog</name>
    <name type="synonym">Silurana tropicalis</name>
    <dbReference type="NCBI Taxonomy" id="8364"/>
    <lineage>
        <taxon>Eukaryota</taxon>
        <taxon>Metazoa</taxon>
        <taxon>Chordata</taxon>
        <taxon>Craniata</taxon>
        <taxon>Vertebrata</taxon>
        <taxon>Euteleostomi</taxon>
        <taxon>Amphibia</taxon>
        <taxon>Batrachia</taxon>
        <taxon>Anura</taxon>
        <taxon>Pipoidea</taxon>
        <taxon>Pipidae</taxon>
        <taxon>Xenopodinae</taxon>
        <taxon>Xenopus</taxon>
        <taxon>Silurana</taxon>
    </lineage>
</organism>
<reference evidence="8" key="2">
    <citation type="submission" date="2020-05" db="UniProtKB">
        <authorList>
            <consortium name="Ensembl"/>
        </authorList>
    </citation>
    <scope>IDENTIFICATION</scope>
</reference>
<feature type="transmembrane region" description="Helical" evidence="7">
    <location>
        <begin position="283"/>
        <end position="302"/>
    </location>
</feature>
<dbReference type="PANTHER" id="PTHR19282">
    <property type="entry name" value="TETRASPANIN"/>
    <property type="match status" value="1"/>
</dbReference>
<comment type="subcellular location">
    <subcellularLocation>
        <location evidence="1">Membrane</location>
        <topology evidence="1">Multi-pass membrane protein</topology>
    </subcellularLocation>
</comment>
<dbReference type="InterPro" id="IPR008952">
    <property type="entry name" value="Tetraspanin_EC2_sf"/>
</dbReference>
<evidence type="ECO:0000256" key="4">
    <source>
        <dbReference type="ARBA" id="ARBA00023136"/>
    </source>
</evidence>
<dbReference type="PANTHER" id="PTHR19282:SF550">
    <property type="entry name" value="TETRASPANIN-10"/>
    <property type="match status" value="1"/>
</dbReference>
<dbReference type="OrthoDB" id="8122038at2759"/>
<evidence type="ECO:0000256" key="7">
    <source>
        <dbReference type="SAM" id="Phobius"/>
    </source>
</evidence>
<dbReference type="Pfam" id="PF00335">
    <property type="entry name" value="Tetraspanin"/>
    <property type="match status" value="1"/>
</dbReference>
<keyword evidence="9" id="KW-1185">Reference proteome</keyword>
<dbReference type="GO" id="GO:0016020">
    <property type="term" value="C:membrane"/>
    <property type="evidence" value="ECO:0007669"/>
    <property type="project" value="UniProtKB-SubCell"/>
</dbReference>
<keyword evidence="3 7" id="KW-1133">Transmembrane helix</keyword>
<feature type="region of interest" description="Disordered" evidence="6">
    <location>
        <begin position="16"/>
        <end position="60"/>
    </location>
</feature>
<dbReference type="KEGG" id="xtr:101731851"/>
<dbReference type="Ensembl" id="ENSXETT00000080164">
    <property type="protein sequence ID" value="ENSXETP00000079627"/>
    <property type="gene ID" value="ENSXETG00000033433"/>
</dbReference>
<keyword evidence="5" id="KW-0325">Glycoprotein</keyword>
<dbReference type="SUPFAM" id="SSF48652">
    <property type="entry name" value="Tetraspanin"/>
    <property type="match status" value="1"/>
</dbReference>
<dbReference type="OMA" id="QLGMECC"/>
<protein>
    <submittedName>
        <fullName evidence="8 10">Tetraspanin-10</fullName>
    </submittedName>
</protein>
<evidence type="ECO:0000256" key="2">
    <source>
        <dbReference type="ARBA" id="ARBA00022692"/>
    </source>
</evidence>
<feature type="transmembrane region" description="Helical" evidence="7">
    <location>
        <begin position="138"/>
        <end position="157"/>
    </location>
</feature>
<dbReference type="GeneID" id="101731851"/>
<dbReference type="PRINTS" id="PR00259">
    <property type="entry name" value="TMFOUR"/>
</dbReference>
<gene>
    <name evidence="8 10 11" type="primary">tspan10</name>
</gene>
<feature type="transmembrane region" description="Helical" evidence="7">
    <location>
        <begin position="169"/>
        <end position="188"/>
    </location>
</feature>
<evidence type="ECO:0000256" key="6">
    <source>
        <dbReference type="SAM" id="MobiDB-lite"/>
    </source>
</evidence>
<dbReference type="RefSeq" id="XP_031750424.1">
    <property type="nucleotide sequence ID" value="XM_031894564.1"/>
</dbReference>
<dbReference type="CDD" id="cd03167">
    <property type="entry name" value="oculospanin_like_LEL"/>
    <property type="match status" value="1"/>
</dbReference>